<comment type="caution">
    <text evidence="2">The sequence shown here is derived from an EMBL/GenBank/DDBJ whole genome shotgun (WGS) entry which is preliminary data.</text>
</comment>
<dbReference type="Gene3D" id="1.10.8.10">
    <property type="entry name" value="DNA helicase RuvA subunit, C-terminal domain"/>
    <property type="match status" value="1"/>
</dbReference>
<dbReference type="GO" id="GO:0051028">
    <property type="term" value="P:mRNA transport"/>
    <property type="evidence" value="ECO:0007669"/>
    <property type="project" value="InterPro"/>
</dbReference>
<dbReference type="OrthoDB" id="25872at2759"/>
<name>A0A8H8DHH4_9FUNG</name>
<dbReference type="PROSITE" id="PS51281">
    <property type="entry name" value="TAP_C"/>
    <property type="match status" value="1"/>
</dbReference>
<dbReference type="InterPro" id="IPR005637">
    <property type="entry name" value="TAP_C_dom"/>
</dbReference>
<gene>
    <name evidence="2" type="ORF">BJ554DRAFT_1336</name>
</gene>
<dbReference type="InterPro" id="IPR009060">
    <property type="entry name" value="UBA-like_sf"/>
</dbReference>
<feature type="domain" description="TAP-C" evidence="1">
    <location>
        <begin position="108"/>
        <end position="153"/>
    </location>
</feature>
<organism evidence="2 3">
    <name type="scientific">Olpidium bornovanus</name>
    <dbReference type="NCBI Taxonomy" id="278681"/>
    <lineage>
        <taxon>Eukaryota</taxon>
        <taxon>Fungi</taxon>
        <taxon>Fungi incertae sedis</taxon>
        <taxon>Olpidiomycota</taxon>
        <taxon>Olpidiomycotina</taxon>
        <taxon>Olpidiomycetes</taxon>
        <taxon>Olpidiales</taxon>
        <taxon>Olpidiaceae</taxon>
        <taxon>Olpidium</taxon>
    </lineage>
</organism>
<protein>
    <recommendedName>
        <fullName evidence="1">TAP-C domain-containing protein</fullName>
    </recommendedName>
</protein>
<proteinExistence type="predicted"/>
<accession>A0A8H8DHH4</accession>
<dbReference type="Proteomes" id="UP000673691">
    <property type="component" value="Unassembled WGS sequence"/>
</dbReference>
<evidence type="ECO:0000259" key="1">
    <source>
        <dbReference type="PROSITE" id="PS51281"/>
    </source>
</evidence>
<reference evidence="2 3" key="1">
    <citation type="journal article" name="Sci. Rep.">
        <title>Genome-scale phylogenetic analyses confirm Olpidium as the closest living zoosporic fungus to the non-flagellated, terrestrial fungi.</title>
        <authorList>
            <person name="Chang Y."/>
            <person name="Rochon D."/>
            <person name="Sekimoto S."/>
            <person name="Wang Y."/>
            <person name="Chovatia M."/>
            <person name="Sandor L."/>
            <person name="Salamov A."/>
            <person name="Grigoriev I.V."/>
            <person name="Stajich J.E."/>
            <person name="Spatafora J.W."/>
        </authorList>
    </citation>
    <scope>NUCLEOTIDE SEQUENCE [LARGE SCALE GENOMIC DNA]</scope>
    <source>
        <strain evidence="2">S191</strain>
    </source>
</reference>
<dbReference type="AlphaFoldDB" id="A0A8H8DHH4"/>
<sequence length="153" mass="16871">MASDVVDCRFFCSEDISVIRQNVHSGTVGRGITRSPHLLNAFGTAVFRAQTAGWPVVILSDVLTIRPYAGFEAWQPEAAESQSLQPGIQRLCDVSAQGDRQASDGLNEEQRRLAAELGRVTGLNRAFAVQYLADNGWKFDAAVARFNELRVRF</sequence>
<dbReference type="Gene3D" id="3.10.450.50">
    <property type="match status" value="1"/>
</dbReference>
<dbReference type="Pfam" id="PF03943">
    <property type="entry name" value="TAP_C"/>
    <property type="match status" value="1"/>
</dbReference>
<evidence type="ECO:0000313" key="3">
    <source>
        <dbReference type="Proteomes" id="UP000673691"/>
    </source>
</evidence>
<dbReference type="GO" id="GO:0005634">
    <property type="term" value="C:nucleus"/>
    <property type="evidence" value="ECO:0007669"/>
    <property type="project" value="InterPro"/>
</dbReference>
<dbReference type="EMBL" id="JAEFCI010008483">
    <property type="protein sequence ID" value="KAG5458438.1"/>
    <property type="molecule type" value="Genomic_DNA"/>
</dbReference>
<dbReference type="SUPFAM" id="SSF46934">
    <property type="entry name" value="UBA-like"/>
    <property type="match status" value="1"/>
</dbReference>
<evidence type="ECO:0000313" key="2">
    <source>
        <dbReference type="EMBL" id="KAG5458438.1"/>
    </source>
</evidence>
<keyword evidence="3" id="KW-1185">Reference proteome</keyword>